<keyword evidence="3" id="KW-1185">Reference proteome</keyword>
<protein>
    <submittedName>
        <fullName evidence="2">Uncharacterized protein</fullName>
    </submittedName>
</protein>
<reference evidence="2 3" key="1">
    <citation type="submission" date="2019-11" db="EMBL/GenBank/DDBJ databases">
        <title>Genome analysis of Rhizobacterium cereale a novel genus and species isolated from maize roots in North Spain.</title>
        <authorList>
            <person name="Menendez E."/>
            <person name="Flores-Felix J.D."/>
            <person name="Ramirez-Bahena M.-H."/>
            <person name="Igual J.M."/>
            <person name="Garcia-Fraile P."/>
            <person name="Peix A."/>
            <person name="Velazquez E."/>
        </authorList>
    </citation>
    <scope>NUCLEOTIDE SEQUENCE [LARGE SCALE GENOMIC DNA]</scope>
    <source>
        <strain evidence="2 3">RZME27</strain>
    </source>
</reference>
<proteinExistence type="predicted"/>
<name>A0A6A8A730_9HYPH</name>
<comment type="caution">
    <text evidence="2">The sequence shown here is derived from an EMBL/GenBank/DDBJ whole genome shotgun (WGS) entry which is preliminary data.</text>
</comment>
<feature type="region of interest" description="Disordered" evidence="1">
    <location>
        <begin position="28"/>
        <end position="52"/>
    </location>
</feature>
<gene>
    <name evidence="2" type="ORF">GAO09_11090</name>
</gene>
<organism evidence="2 3">
    <name type="scientific">Endobacterium cereale</name>
    <dbReference type="NCBI Taxonomy" id="2663029"/>
    <lineage>
        <taxon>Bacteria</taxon>
        <taxon>Pseudomonadati</taxon>
        <taxon>Pseudomonadota</taxon>
        <taxon>Alphaproteobacteria</taxon>
        <taxon>Hyphomicrobiales</taxon>
        <taxon>Rhizobiaceae</taxon>
        <taxon>Endobacterium</taxon>
    </lineage>
</organism>
<evidence type="ECO:0000313" key="3">
    <source>
        <dbReference type="Proteomes" id="UP000435138"/>
    </source>
</evidence>
<dbReference type="EMBL" id="WIXI01000041">
    <property type="protein sequence ID" value="MQY46589.1"/>
    <property type="molecule type" value="Genomic_DNA"/>
</dbReference>
<sequence length="168" mass="18694">MKDTLAQLRLCPPHRLAALLWRLSNRGNSSRSAKTEEAEHGENDDDGAYEPNDAVHNDFLSGSELVTDQNASRDREFHVKMRTLRQPPYIIHHATASVQAYVCSSSGFRRIHAATRLAKGSSLLCRFGACTPLPRHQDEKINGRYSGMVLEIEGKIKASPRMRGSIAP</sequence>
<evidence type="ECO:0000256" key="1">
    <source>
        <dbReference type="SAM" id="MobiDB-lite"/>
    </source>
</evidence>
<evidence type="ECO:0000313" key="2">
    <source>
        <dbReference type="EMBL" id="MQY46589.1"/>
    </source>
</evidence>
<accession>A0A6A8A730</accession>
<dbReference type="AlphaFoldDB" id="A0A6A8A730"/>
<dbReference type="Proteomes" id="UP000435138">
    <property type="component" value="Unassembled WGS sequence"/>
</dbReference>
<dbReference type="RefSeq" id="WP_153354078.1">
    <property type="nucleotide sequence ID" value="NZ_WIXI01000041.1"/>
</dbReference>